<keyword evidence="3" id="KW-0548">Nucleotidyltransferase</keyword>
<evidence type="ECO:0000256" key="2">
    <source>
        <dbReference type="ARBA" id="ARBA00022679"/>
    </source>
</evidence>
<dbReference type="InterPro" id="IPR043502">
    <property type="entry name" value="DNA/RNA_pol_sf"/>
</dbReference>
<dbReference type="GO" id="GO:0046872">
    <property type="term" value="F:metal ion binding"/>
    <property type="evidence" value="ECO:0007669"/>
    <property type="project" value="UniProtKB-KW"/>
</dbReference>
<evidence type="ECO:0000256" key="4">
    <source>
        <dbReference type="ARBA" id="ARBA00022723"/>
    </source>
</evidence>
<dbReference type="PROSITE" id="PS50878">
    <property type="entry name" value="RT_POL"/>
    <property type="match status" value="1"/>
</dbReference>
<evidence type="ECO:0000256" key="7">
    <source>
        <dbReference type="ARBA" id="ARBA00023118"/>
    </source>
</evidence>
<dbReference type="EC" id="2.7.7.49" evidence="1"/>
<dbReference type="GO" id="GO:0051607">
    <property type="term" value="P:defense response to virus"/>
    <property type="evidence" value="ECO:0007669"/>
    <property type="project" value="UniProtKB-KW"/>
</dbReference>
<keyword evidence="4" id="KW-0479">Metal-binding</keyword>
<dbReference type="SUPFAM" id="SSF56672">
    <property type="entry name" value="DNA/RNA polymerases"/>
    <property type="match status" value="1"/>
</dbReference>
<name>A0A5J6WS09_MORMI</name>
<dbReference type="GO" id="GO:0003964">
    <property type="term" value="F:RNA-directed DNA polymerase activity"/>
    <property type="evidence" value="ECO:0007669"/>
    <property type="project" value="UniProtKB-KW"/>
</dbReference>
<dbReference type="InterPro" id="IPR053543">
    <property type="entry name" value="Bacterial_RT"/>
</dbReference>
<dbReference type="OrthoDB" id="7055795at2"/>
<dbReference type="RefSeq" id="WP_019440686.1">
    <property type="nucleotide sequence ID" value="NZ_ALOE01000010.1"/>
</dbReference>
<protein>
    <recommendedName>
        <fullName evidence="1">RNA-directed DNA polymerase</fullName>
        <ecNumber evidence="1">2.7.7.49</ecNumber>
    </recommendedName>
</protein>
<dbReference type="KEGG" id="mmaa:FR932_18875"/>
<evidence type="ECO:0000256" key="9">
    <source>
        <dbReference type="ARBA" id="ARBA00048173"/>
    </source>
</evidence>
<dbReference type="CDD" id="cd03487">
    <property type="entry name" value="RT_Bac_retron_II"/>
    <property type="match status" value="1"/>
</dbReference>
<keyword evidence="12" id="KW-1185">Reference proteome</keyword>
<dbReference type="AlphaFoldDB" id="A0A5J6WS09"/>
<sequence>MNKLKSLQKVSTKSELASLLGVKASFLTHTLYVVKPSSQYTNFKIPKKSGGERSINAPTKKLKTLQSCLSKLLLDCIDEINTIKYPDLASYEVTRNKILKVKIPNSKIKQPSLAHGFVRNRSIITNAMMHVNQKNILNIDLNNFFDSFNFGRVRAFFIKNKNFKLPENIATTIAQIACNNNTLPQGSPCSPVISNLITHSLDIKLAYLAHEYSCRYSRYADDITFSTRKKAFPTKIMSYENNCYVAGKKLQGAIKQAGFSINDKKTRIQYKDSRQDVTGLIVNKKPNVKNEYWRRVRAQCHSLFTTGQFTKELKGEIVAGNINELEGQLNFIDQVDHYNRVRQSPPLDPKYHLKRDELLKTNQAKERQYLFTGRERTFSRFLYYRSFYANNKPTILCEGKTDNIYLKSAISERVKRHPTLASQKKGAVPYELLINFFNYSPRTRFLLELAGGTDYLKDFVINFNKHFNSFKAPKPKHPVIIVLDNDKGPNGLLHYLSNVKGASIIPNTLKLKTDYRKAEYIHVFHNLYVVLTPLSNKGKSQKIEDQYTDIESLFKKADLLRTYQKKCFNIASKRNEDIDLSKNAFANQIVKGQKKQVNFSGFNKLLNRIEEVIKHYDNMIF</sequence>
<dbReference type="GO" id="GO:0003723">
    <property type="term" value="F:RNA binding"/>
    <property type="evidence" value="ECO:0007669"/>
    <property type="project" value="InterPro"/>
</dbReference>
<keyword evidence="6 11" id="KW-0695">RNA-directed DNA polymerase</keyword>
<evidence type="ECO:0000256" key="1">
    <source>
        <dbReference type="ARBA" id="ARBA00012493"/>
    </source>
</evidence>
<keyword evidence="2" id="KW-0808">Transferase</keyword>
<evidence type="ECO:0000313" key="12">
    <source>
        <dbReference type="Proteomes" id="UP000327424"/>
    </source>
</evidence>
<feature type="domain" description="Reverse transcriptase" evidence="10">
    <location>
        <begin position="1"/>
        <end position="282"/>
    </location>
</feature>
<dbReference type="PANTHER" id="PTHR34047:SF7">
    <property type="entry name" value="RNA-DIRECTED DNA POLYMERASE"/>
    <property type="match status" value="1"/>
</dbReference>
<reference evidence="11 12" key="1">
    <citation type="submission" date="2019-09" db="EMBL/GenBank/DDBJ databases">
        <title>Hybrid Assembly of the complete Genome of the Deep-Sea Bacterium Moritella marina from long Nanopore and Illumina reads.</title>
        <authorList>
            <person name="Magin S."/>
            <person name="Georgoulis A."/>
            <person name="Papadimitriou K."/>
            <person name="Iliakis G."/>
            <person name="Vorgias C.E."/>
        </authorList>
    </citation>
    <scope>NUCLEOTIDE SEQUENCE [LARGE SCALE GENOMIC DNA]</scope>
    <source>
        <strain evidence="11 12">MP-1</strain>
    </source>
</reference>
<dbReference type="InterPro" id="IPR000123">
    <property type="entry name" value="Reverse_transcriptase_msDNA"/>
</dbReference>
<dbReference type="PANTHER" id="PTHR34047">
    <property type="entry name" value="NUCLEAR INTRON MATURASE 1, MITOCHONDRIAL-RELATED"/>
    <property type="match status" value="1"/>
</dbReference>
<dbReference type="Proteomes" id="UP000327424">
    <property type="component" value="Chromosome"/>
</dbReference>
<comment type="catalytic activity">
    <reaction evidence="9">
        <text>DNA(n) + a 2'-deoxyribonucleoside 5'-triphosphate = DNA(n+1) + diphosphate</text>
        <dbReference type="Rhea" id="RHEA:22508"/>
        <dbReference type="Rhea" id="RHEA-COMP:17339"/>
        <dbReference type="Rhea" id="RHEA-COMP:17340"/>
        <dbReference type="ChEBI" id="CHEBI:33019"/>
        <dbReference type="ChEBI" id="CHEBI:61560"/>
        <dbReference type="ChEBI" id="CHEBI:173112"/>
        <dbReference type="EC" id="2.7.7.49"/>
    </reaction>
</comment>
<evidence type="ECO:0000256" key="3">
    <source>
        <dbReference type="ARBA" id="ARBA00022695"/>
    </source>
</evidence>
<evidence type="ECO:0000256" key="6">
    <source>
        <dbReference type="ARBA" id="ARBA00022918"/>
    </source>
</evidence>
<evidence type="ECO:0000259" key="10">
    <source>
        <dbReference type="PROSITE" id="PS50878"/>
    </source>
</evidence>
<dbReference type="NCBIfam" id="NF038237">
    <property type="entry name" value="retron_Ec67_fus"/>
    <property type="match status" value="1"/>
</dbReference>
<dbReference type="Pfam" id="PF00078">
    <property type="entry name" value="RVT_1"/>
    <property type="match status" value="1"/>
</dbReference>
<dbReference type="PRINTS" id="PR00866">
    <property type="entry name" value="RNADNAPOLMS"/>
</dbReference>
<evidence type="ECO:0000256" key="8">
    <source>
        <dbReference type="ARBA" id="ARBA00034120"/>
    </source>
</evidence>
<dbReference type="InterPro" id="IPR000477">
    <property type="entry name" value="RT_dom"/>
</dbReference>
<dbReference type="InterPro" id="IPR051083">
    <property type="entry name" value="GrpII_Intron_Splice-Mob/Def"/>
</dbReference>
<keyword evidence="5" id="KW-0460">Magnesium</keyword>
<evidence type="ECO:0000313" key="11">
    <source>
        <dbReference type="EMBL" id="QFI39725.1"/>
    </source>
</evidence>
<proteinExistence type="inferred from homology"/>
<organism evidence="11 12">
    <name type="scientific">Moritella marina ATCC 15381</name>
    <dbReference type="NCBI Taxonomy" id="1202962"/>
    <lineage>
        <taxon>Bacteria</taxon>
        <taxon>Pseudomonadati</taxon>
        <taxon>Pseudomonadota</taxon>
        <taxon>Gammaproteobacteria</taxon>
        <taxon>Alteromonadales</taxon>
        <taxon>Moritellaceae</taxon>
        <taxon>Moritella</taxon>
    </lineage>
</organism>
<accession>A0A5J6WS09</accession>
<keyword evidence="7" id="KW-0051">Antiviral defense</keyword>
<evidence type="ECO:0000256" key="5">
    <source>
        <dbReference type="ARBA" id="ARBA00022842"/>
    </source>
</evidence>
<dbReference type="EMBL" id="CP044399">
    <property type="protein sequence ID" value="QFI39725.1"/>
    <property type="molecule type" value="Genomic_DNA"/>
</dbReference>
<gene>
    <name evidence="11" type="ORF">FR932_18875</name>
</gene>
<comment type="similarity">
    <text evidence="8">Belongs to the bacterial reverse transcriptase family.</text>
</comment>